<dbReference type="RefSeq" id="WP_278336945.1">
    <property type="nucleotide sequence ID" value="NZ_FQXM01000027.1"/>
</dbReference>
<gene>
    <name evidence="1" type="ORF">SAMN02745207_03542</name>
</gene>
<name>A0A1M5XCH1_9CLOT</name>
<sequence length="42" mass="4911">MQNLFEIDFEEIINYSRAKDMGECFETETFLSLYVSGVRIGN</sequence>
<evidence type="ECO:0000313" key="2">
    <source>
        <dbReference type="Proteomes" id="UP000184447"/>
    </source>
</evidence>
<reference evidence="1 2" key="1">
    <citation type="submission" date="2016-11" db="EMBL/GenBank/DDBJ databases">
        <authorList>
            <person name="Jaros S."/>
            <person name="Januszkiewicz K."/>
            <person name="Wedrychowicz H."/>
        </authorList>
    </citation>
    <scope>NUCLEOTIDE SEQUENCE [LARGE SCALE GENOMIC DNA]</scope>
    <source>
        <strain evidence="1 2">DSM 8605</strain>
    </source>
</reference>
<organism evidence="1 2">
    <name type="scientific">Clostridium grantii DSM 8605</name>
    <dbReference type="NCBI Taxonomy" id="1121316"/>
    <lineage>
        <taxon>Bacteria</taxon>
        <taxon>Bacillati</taxon>
        <taxon>Bacillota</taxon>
        <taxon>Clostridia</taxon>
        <taxon>Eubacteriales</taxon>
        <taxon>Clostridiaceae</taxon>
        <taxon>Clostridium</taxon>
    </lineage>
</organism>
<dbReference type="Proteomes" id="UP000184447">
    <property type="component" value="Unassembled WGS sequence"/>
</dbReference>
<dbReference type="AlphaFoldDB" id="A0A1M5XCH1"/>
<keyword evidence="2" id="KW-1185">Reference proteome</keyword>
<protein>
    <submittedName>
        <fullName evidence="1">Uncharacterized protein</fullName>
    </submittedName>
</protein>
<proteinExistence type="predicted"/>
<dbReference type="EMBL" id="FQXM01000027">
    <property type="protein sequence ID" value="SHH97476.1"/>
    <property type="molecule type" value="Genomic_DNA"/>
</dbReference>
<accession>A0A1M5XCH1</accession>
<evidence type="ECO:0000313" key="1">
    <source>
        <dbReference type="EMBL" id="SHH97476.1"/>
    </source>
</evidence>
<dbReference type="STRING" id="1121316.SAMN02745207_03542"/>